<organism evidence="1 2">
    <name type="scientific">Smallanthus sonchifolius</name>
    <dbReference type="NCBI Taxonomy" id="185202"/>
    <lineage>
        <taxon>Eukaryota</taxon>
        <taxon>Viridiplantae</taxon>
        <taxon>Streptophyta</taxon>
        <taxon>Embryophyta</taxon>
        <taxon>Tracheophyta</taxon>
        <taxon>Spermatophyta</taxon>
        <taxon>Magnoliopsida</taxon>
        <taxon>eudicotyledons</taxon>
        <taxon>Gunneridae</taxon>
        <taxon>Pentapetalae</taxon>
        <taxon>asterids</taxon>
        <taxon>campanulids</taxon>
        <taxon>Asterales</taxon>
        <taxon>Asteraceae</taxon>
        <taxon>Asteroideae</taxon>
        <taxon>Heliantheae alliance</taxon>
        <taxon>Millerieae</taxon>
        <taxon>Smallanthus</taxon>
    </lineage>
</organism>
<sequence>MYTRSPVLQMMMLQIQKKVHSDLVSPKTDPCGSSLKKDMVITLNQELVVAGDKTIDGRGAKVEITGGGLTLMDVNNVIIHGINIHDVKVLVRADAPEAESMKWNWRTEKDVLENGAIFLASGTDPTLTPEHQRLHDSS</sequence>
<dbReference type="EMBL" id="CM042022">
    <property type="protein sequence ID" value="KAI3814733.1"/>
    <property type="molecule type" value="Genomic_DNA"/>
</dbReference>
<gene>
    <name evidence="1" type="ORF">L1987_14377</name>
</gene>
<dbReference type="Proteomes" id="UP001056120">
    <property type="component" value="Linkage Group LG05"/>
</dbReference>
<evidence type="ECO:0000313" key="2">
    <source>
        <dbReference type="Proteomes" id="UP001056120"/>
    </source>
</evidence>
<accession>A0ACB9J2Q2</accession>
<proteinExistence type="predicted"/>
<name>A0ACB9J2Q2_9ASTR</name>
<protein>
    <submittedName>
        <fullName evidence="1">Uncharacterized protein</fullName>
    </submittedName>
</protein>
<evidence type="ECO:0000313" key="1">
    <source>
        <dbReference type="EMBL" id="KAI3814733.1"/>
    </source>
</evidence>
<comment type="caution">
    <text evidence="1">The sequence shown here is derived from an EMBL/GenBank/DDBJ whole genome shotgun (WGS) entry which is preliminary data.</text>
</comment>
<keyword evidence="2" id="KW-1185">Reference proteome</keyword>
<reference evidence="1 2" key="2">
    <citation type="journal article" date="2022" name="Mol. Ecol. Resour.">
        <title>The genomes of chicory, endive, great burdock and yacon provide insights into Asteraceae paleo-polyploidization history and plant inulin production.</title>
        <authorList>
            <person name="Fan W."/>
            <person name="Wang S."/>
            <person name="Wang H."/>
            <person name="Wang A."/>
            <person name="Jiang F."/>
            <person name="Liu H."/>
            <person name="Zhao H."/>
            <person name="Xu D."/>
            <person name="Zhang Y."/>
        </authorList>
    </citation>
    <scope>NUCLEOTIDE SEQUENCE [LARGE SCALE GENOMIC DNA]</scope>
    <source>
        <strain evidence="2">cv. Yunnan</strain>
        <tissue evidence="1">Leaves</tissue>
    </source>
</reference>
<reference evidence="2" key="1">
    <citation type="journal article" date="2022" name="Mol. Ecol. Resour.">
        <title>The genomes of chicory, endive, great burdock and yacon provide insights into Asteraceae palaeo-polyploidization history and plant inulin production.</title>
        <authorList>
            <person name="Fan W."/>
            <person name="Wang S."/>
            <person name="Wang H."/>
            <person name="Wang A."/>
            <person name="Jiang F."/>
            <person name="Liu H."/>
            <person name="Zhao H."/>
            <person name="Xu D."/>
            <person name="Zhang Y."/>
        </authorList>
    </citation>
    <scope>NUCLEOTIDE SEQUENCE [LARGE SCALE GENOMIC DNA]</scope>
    <source>
        <strain evidence="2">cv. Yunnan</strain>
    </source>
</reference>